<dbReference type="Proteomes" id="UP001519348">
    <property type="component" value="Unassembled WGS sequence"/>
</dbReference>
<feature type="transmembrane region" description="Helical" evidence="1">
    <location>
        <begin position="15"/>
        <end position="38"/>
    </location>
</feature>
<organism evidence="2 3">
    <name type="scientific">Jeotgalicoccus aerolatus</name>
    <dbReference type="NCBI Taxonomy" id="709510"/>
    <lineage>
        <taxon>Bacteria</taxon>
        <taxon>Bacillati</taxon>
        <taxon>Bacillota</taxon>
        <taxon>Bacilli</taxon>
        <taxon>Bacillales</taxon>
        <taxon>Staphylococcaceae</taxon>
        <taxon>Jeotgalicoccus</taxon>
    </lineage>
</organism>
<sequence>MNTKYEKKALIPEKYSTLFMIACAFIGTVLGTLLVYFIQGEFPYEVFAGGSTAVIILIIIELIKQKRKTDNMPETDERVTQNVFNFMAYGSHIFIAVLFIGLAAYTVLGSDAIPTLYLWIFFFSYIVIVGFGGIIIKRR</sequence>
<evidence type="ECO:0000256" key="1">
    <source>
        <dbReference type="SAM" id="Phobius"/>
    </source>
</evidence>
<reference evidence="2 3" key="1">
    <citation type="submission" date="2021-03" db="EMBL/GenBank/DDBJ databases">
        <title>Genomic Encyclopedia of Type Strains, Phase IV (KMG-IV): sequencing the most valuable type-strain genomes for metagenomic binning, comparative biology and taxonomic classification.</title>
        <authorList>
            <person name="Goeker M."/>
        </authorList>
    </citation>
    <scope>NUCLEOTIDE SEQUENCE [LARGE SCALE GENOMIC DNA]</scope>
    <source>
        <strain evidence="2 3">DSM 22420</strain>
    </source>
</reference>
<name>A0ABS4HJS8_9STAP</name>
<feature type="transmembrane region" description="Helical" evidence="1">
    <location>
        <begin position="44"/>
        <end position="63"/>
    </location>
</feature>
<accession>A0ABS4HJS8</accession>
<feature type="transmembrane region" description="Helical" evidence="1">
    <location>
        <begin position="116"/>
        <end position="136"/>
    </location>
</feature>
<keyword evidence="1" id="KW-0812">Transmembrane</keyword>
<keyword evidence="1" id="KW-0472">Membrane</keyword>
<protein>
    <submittedName>
        <fullName evidence="2">Uncharacterized protein YacL</fullName>
    </submittedName>
</protein>
<evidence type="ECO:0000313" key="3">
    <source>
        <dbReference type="Proteomes" id="UP001519348"/>
    </source>
</evidence>
<keyword evidence="1" id="KW-1133">Transmembrane helix</keyword>
<evidence type="ECO:0000313" key="2">
    <source>
        <dbReference type="EMBL" id="MBP1951073.1"/>
    </source>
</evidence>
<feature type="transmembrane region" description="Helical" evidence="1">
    <location>
        <begin position="83"/>
        <end position="104"/>
    </location>
</feature>
<dbReference type="EMBL" id="JAGGKN010000001">
    <property type="protein sequence ID" value="MBP1951073.1"/>
    <property type="molecule type" value="Genomic_DNA"/>
</dbReference>
<dbReference type="RefSeq" id="WP_186090654.1">
    <property type="nucleotide sequence ID" value="NZ_BMCN01000001.1"/>
</dbReference>
<comment type="caution">
    <text evidence="2">The sequence shown here is derived from an EMBL/GenBank/DDBJ whole genome shotgun (WGS) entry which is preliminary data.</text>
</comment>
<keyword evidence="3" id="KW-1185">Reference proteome</keyword>
<gene>
    <name evidence="2" type="ORF">J2Z27_000099</name>
</gene>
<proteinExistence type="predicted"/>